<dbReference type="AlphaFoldDB" id="A0A3B0UKN7"/>
<proteinExistence type="predicted"/>
<evidence type="ECO:0000256" key="5">
    <source>
        <dbReference type="ARBA" id="ARBA00022989"/>
    </source>
</evidence>
<keyword evidence="4 7" id="KW-0812">Transmembrane</keyword>
<evidence type="ECO:0000256" key="3">
    <source>
        <dbReference type="ARBA" id="ARBA00022475"/>
    </source>
</evidence>
<dbReference type="PANTHER" id="PTHR30445">
    <property type="entry name" value="K(+)_H(+) ANTIPORTER SUBUNIT KHTT"/>
    <property type="match status" value="1"/>
</dbReference>
<dbReference type="NCBIfam" id="TIGR01625">
    <property type="entry name" value="YidE_YbjL_dupl"/>
    <property type="match status" value="1"/>
</dbReference>
<keyword evidence="2" id="KW-0813">Transport</keyword>
<evidence type="ECO:0000256" key="1">
    <source>
        <dbReference type="ARBA" id="ARBA00004651"/>
    </source>
</evidence>
<feature type="transmembrane region" description="Helical" evidence="7">
    <location>
        <begin position="12"/>
        <end position="29"/>
    </location>
</feature>
<gene>
    <name evidence="9" type="ORF">MNBD_BACTEROID04-385</name>
</gene>
<feature type="transmembrane region" description="Helical" evidence="7">
    <location>
        <begin position="138"/>
        <end position="159"/>
    </location>
</feature>
<feature type="transmembrane region" description="Helical" evidence="7">
    <location>
        <begin position="49"/>
        <end position="69"/>
    </location>
</feature>
<protein>
    <recommendedName>
        <fullName evidence="8">YidE/YbjL duplication domain-containing protein</fullName>
    </recommendedName>
</protein>
<dbReference type="GO" id="GO:0005886">
    <property type="term" value="C:plasma membrane"/>
    <property type="evidence" value="ECO:0007669"/>
    <property type="project" value="UniProtKB-SubCell"/>
</dbReference>
<keyword evidence="6 7" id="KW-0472">Membrane</keyword>
<dbReference type="Pfam" id="PF06826">
    <property type="entry name" value="Asp-Al_Ex"/>
    <property type="match status" value="1"/>
</dbReference>
<dbReference type="InterPro" id="IPR006512">
    <property type="entry name" value="YidE_YbjL"/>
</dbReference>
<evidence type="ECO:0000256" key="7">
    <source>
        <dbReference type="SAM" id="Phobius"/>
    </source>
</evidence>
<dbReference type="PANTHER" id="PTHR30445:SF3">
    <property type="entry name" value="TRANSPORT PROTEIN YIDE-RELATED"/>
    <property type="match status" value="1"/>
</dbReference>
<dbReference type="InterPro" id="IPR050144">
    <property type="entry name" value="AAE_transporter"/>
</dbReference>
<evidence type="ECO:0000256" key="2">
    <source>
        <dbReference type="ARBA" id="ARBA00022448"/>
    </source>
</evidence>
<evidence type="ECO:0000313" key="9">
    <source>
        <dbReference type="EMBL" id="VAW26982.1"/>
    </source>
</evidence>
<keyword evidence="3" id="KW-1003">Cell membrane</keyword>
<organism evidence="9">
    <name type="scientific">hydrothermal vent metagenome</name>
    <dbReference type="NCBI Taxonomy" id="652676"/>
    <lineage>
        <taxon>unclassified sequences</taxon>
        <taxon>metagenomes</taxon>
        <taxon>ecological metagenomes</taxon>
    </lineage>
</organism>
<sequence length="162" mass="17149">MVGKLSINFGDFSFSLGLTGGILLLALVLGRTGKTGPIMWTMTGAANQILRQFGLLFFLAAVGTSAGSSLESTFQNYGIELFLYGMLITLIPMIITTVIAKYFLKMNLLTLLGTLTGSMTSTPGLAAVDNMVDTDAPAVAYATVYPIAMVLLIIVIQILSVI</sequence>
<reference evidence="9" key="1">
    <citation type="submission" date="2018-06" db="EMBL/GenBank/DDBJ databases">
        <authorList>
            <person name="Zhirakovskaya E."/>
        </authorList>
    </citation>
    <scope>NUCLEOTIDE SEQUENCE</scope>
</reference>
<accession>A0A3B0UKN7</accession>
<comment type="subcellular location">
    <subcellularLocation>
        <location evidence="1">Cell membrane</location>
        <topology evidence="1">Multi-pass membrane protein</topology>
    </subcellularLocation>
</comment>
<evidence type="ECO:0000259" key="8">
    <source>
        <dbReference type="Pfam" id="PF06826"/>
    </source>
</evidence>
<evidence type="ECO:0000256" key="4">
    <source>
        <dbReference type="ARBA" id="ARBA00022692"/>
    </source>
</evidence>
<feature type="transmembrane region" description="Helical" evidence="7">
    <location>
        <begin position="81"/>
        <end position="100"/>
    </location>
</feature>
<feature type="domain" description="YidE/YbjL duplication" evidence="8">
    <location>
        <begin position="1"/>
        <end position="160"/>
    </location>
</feature>
<evidence type="ECO:0000256" key="6">
    <source>
        <dbReference type="ARBA" id="ARBA00023136"/>
    </source>
</evidence>
<dbReference type="EMBL" id="UOER01000665">
    <property type="protein sequence ID" value="VAW26982.1"/>
    <property type="molecule type" value="Genomic_DNA"/>
</dbReference>
<name>A0A3B0UKN7_9ZZZZ</name>
<keyword evidence="5 7" id="KW-1133">Transmembrane helix</keyword>